<dbReference type="EMBL" id="BDCO01000002">
    <property type="protein sequence ID" value="GAT32157.1"/>
    <property type="molecule type" value="Genomic_DNA"/>
</dbReference>
<dbReference type="GO" id="GO:0051213">
    <property type="term" value="F:dioxygenase activity"/>
    <property type="evidence" value="ECO:0007669"/>
    <property type="project" value="UniProtKB-KW"/>
</dbReference>
<protein>
    <submittedName>
        <fullName evidence="2">Catechol 2,3-dioxygenase</fullName>
    </submittedName>
</protein>
<keyword evidence="2" id="KW-0223">Dioxygenase</keyword>
<evidence type="ECO:0000313" key="2">
    <source>
        <dbReference type="EMBL" id="GAT32157.1"/>
    </source>
</evidence>
<evidence type="ECO:0000259" key="1">
    <source>
        <dbReference type="PROSITE" id="PS51819"/>
    </source>
</evidence>
<organism evidence="2 3">
    <name type="scientific">Terrimicrobium sacchariphilum</name>
    <dbReference type="NCBI Taxonomy" id="690879"/>
    <lineage>
        <taxon>Bacteria</taxon>
        <taxon>Pseudomonadati</taxon>
        <taxon>Verrucomicrobiota</taxon>
        <taxon>Terrimicrobiia</taxon>
        <taxon>Terrimicrobiales</taxon>
        <taxon>Terrimicrobiaceae</taxon>
        <taxon>Terrimicrobium</taxon>
    </lineage>
</organism>
<comment type="caution">
    <text evidence="2">The sequence shown here is derived from an EMBL/GenBank/DDBJ whole genome shotgun (WGS) entry which is preliminary data.</text>
</comment>
<reference evidence="3" key="1">
    <citation type="journal article" date="2017" name="Genome Announc.">
        <title>Draft Genome Sequence of Terrimicrobium sacchariphilum NM-5T, a Facultative Anaerobic Soil Bacterium of the Class Spartobacteria.</title>
        <authorList>
            <person name="Qiu Y.L."/>
            <person name="Tourlousse D.M."/>
            <person name="Matsuura N."/>
            <person name="Ohashi A."/>
            <person name="Sekiguchi Y."/>
        </authorList>
    </citation>
    <scope>NUCLEOTIDE SEQUENCE [LARGE SCALE GENOMIC DNA]</scope>
    <source>
        <strain evidence="3">NM-5</strain>
    </source>
</reference>
<dbReference type="PROSITE" id="PS51819">
    <property type="entry name" value="VOC"/>
    <property type="match status" value="1"/>
</dbReference>
<sequence>MCDGTRMLDHFGFFVTDTERSFAFYESCLAPLGVRTVERQPEWGSVVMTGEADVPFLWVGPAERDGEGNLRQAVRTFHFAFTARSREAVDEFYRAGLQNGGRDNGAPEEEGGVYHAFLFDPDGNNIEAIFRG</sequence>
<dbReference type="Gene3D" id="3.10.180.10">
    <property type="entry name" value="2,3-Dihydroxybiphenyl 1,2-Dioxygenase, domain 1"/>
    <property type="match status" value="1"/>
</dbReference>
<proteinExistence type="predicted"/>
<dbReference type="InterPro" id="IPR029068">
    <property type="entry name" value="Glyas_Bleomycin-R_OHBP_Dase"/>
</dbReference>
<name>A0A146G598_TERSA</name>
<accession>A0A146G598</accession>
<dbReference type="SUPFAM" id="SSF54593">
    <property type="entry name" value="Glyoxalase/Bleomycin resistance protein/Dihydroxybiphenyl dioxygenase"/>
    <property type="match status" value="1"/>
</dbReference>
<dbReference type="Proteomes" id="UP000076023">
    <property type="component" value="Unassembled WGS sequence"/>
</dbReference>
<feature type="domain" description="VOC" evidence="1">
    <location>
        <begin position="7"/>
        <end position="131"/>
    </location>
</feature>
<dbReference type="CDD" id="cd07262">
    <property type="entry name" value="VOC_like"/>
    <property type="match status" value="1"/>
</dbReference>
<evidence type="ECO:0000313" key="3">
    <source>
        <dbReference type="Proteomes" id="UP000076023"/>
    </source>
</evidence>
<keyword evidence="2" id="KW-0560">Oxidoreductase</keyword>
<dbReference type="InterPro" id="IPR004360">
    <property type="entry name" value="Glyas_Fos-R_dOase_dom"/>
</dbReference>
<dbReference type="InterPro" id="IPR037523">
    <property type="entry name" value="VOC_core"/>
</dbReference>
<dbReference type="AlphaFoldDB" id="A0A146G598"/>
<dbReference type="Pfam" id="PF00903">
    <property type="entry name" value="Glyoxalase"/>
    <property type="match status" value="1"/>
</dbReference>
<gene>
    <name evidence="2" type="ORF">TSACC_2554</name>
</gene>
<dbReference type="InParanoid" id="A0A146G598"/>
<keyword evidence="3" id="KW-1185">Reference proteome</keyword>
<dbReference type="PANTHER" id="PTHR35006">
    <property type="entry name" value="GLYOXALASE FAMILY PROTEIN (AFU_ORTHOLOGUE AFUA_5G14830)"/>
    <property type="match status" value="1"/>
</dbReference>
<dbReference type="STRING" id="690879.TSACC_2554"/>
<dbReference type="PANTHER" id="PTHR35006:SF2">
    <property type="entry name" value="GLYOXALASE FAMILY PROTEIN (AFU_ORTHOLOGUE AFUA_5G14830)"/>
    <property type="match status" value="1"/>
</dbReference>